<feature type="domain" description="Hemerythrin-like" evidence="1">
    <location>
        <begin position="11"/>
        <end position="137"/>
    </location>
</feature>
<name>A0ABR4XCU4_9MICO</name>
<evidence type="ECO:0000313" key="2">
    <source>
        <dbReference type="EMBL" id="KGN30600.1"/>
    </source>
</evidence>
<organism evidence="2 3">
    <name type="scientific">Knoellia flava TL1</name>
    <dbReference type="NCBI Taxonomy" id="1385518"/>
    <lineage>
        <taxon>Bacteria</taxon>
        <taxon>Bacillati</taxon>
        <taxon>Actinomycetota</taxon>
        <taxon>Actinomycetes</taxon>
        <taxon>Micrococcales</taxon>
        <taxon>Intrasporangiaceae</taxon>
        <taxon>Knoellia</taxon>
    </lineage>
</organism>
<comment type="caution">
    <text evidence="2">The sequence shown here is derived from an EMBL/GenBank/DDBJ whole genome shotgun (WGS) entry which is preliminary data.</text>
</comment>
<gene>
    <name evidence="2" type="ORF">N798_10390</name>
</gene>
<reference evidence="2 3" key="1">
    <citation type="submission" date="2013-08" db="EMBL/GenBank/DDBJ databases">
        <title>The genome sequence of Knoellia flava.</title>
        <authorList>
            <person name="Zhu W."/>
            <person name="Wang G."/>
        </authorList>
    </citation>
    <scope>NUCLEOTIDE SEQUENCE [LARGE SCALE GENOMIC DNA]</scope>
    <source>
        <strain evidence="2 3">TL1</strain>
    </source>
</reference>
<evidence type="ECO:0000313" key="3">
    <source>
        <dbReference type="Proteomes" id="UP000029990"/>
    </source>
</evidence>
<dbReference type="Proteomes" id="UP000029990">
    <property type="component" value="Unassembled WGS sequence"/>
</dbReference>
<keyword evidence="3" id="KW-1185">Reference proteome</keyword>
<dbReference type="EMBL" id="AVPI01000028">
    <property type="protein sequence ID" value="KGN30600.1"/>
    <property type="molecule type" value="Genomic_DNA"/>
</dbReference>
<sequence>MAEMSMNEIIHAAVRRDLERFESALRSFPAGDAGRARQLRRAWATVDRQLHHHHETEDAYVWPYVRSLDVADPALLDDMEGEHRAMAQGLGAVSAALDALVADPTAERAAAAADTVAETARVTNGHLAHEESDVMPIINDRLETPEWKAVERQLRKGSPAMAGELFAWIQDGGDPAAQASLARTVPAPVRFVLARIIGRGYQREVAPVWR</sequence>
<protein>
    <recommendedName>
        <fullName evidence="1">Hemerythrin-like domain-containing protein</fullName>
    </recommendedName>
</protein>
<evidence type="ECO:0000259" key="1">
    <source>
        <dbReference type="Pfam" id="PF01814"/>
    </source>
</evidence>
<dbReference type="CDD" id="cd12108">
    <property type="entry name" value="Hr-like"/>
    <property type="match status" value="1"/>
</dbReference>
<dbReference type="RefSeq" id="WP_052117151.1">
    <property type="nucleotide sequence ID" value="NZ_AVPI01000028.1"/>
</dbReference>
<accession>A0ABR4XCU4</accession>
<proteinExistence type="predicted"/>
<dbReference type="Gene3D" id="1.20.120.520">
    <property type="entry name" value="nmb1532 protein domain like"/>
    <property type="match status" value="1"/>
</dbReference>
<dbReference type="InterPro" id="IPR012312">
    <property type="entry name" value="Hemerythrin-like"/>
</dbReference>
<dbReference type="Pfam" id="PF01814">
    <property type="entry name" value="Hemerythrin"/>
    <property type="match status" value="1"/>
</dbReference>